<dbReference type="GO" id="GO:0005789">
    <property type="term" value="C:endoplasmic reticulum membrane"/>
    <property type="evidence" value="ECO:0007669"/>
    <property type="project" value="UniProtKB-SubCell"/>
</dbReference>
<keyword evidence="5 10" id="KW-1133">Transmembrane helix</keyword>
<dbReference type="GO" id="GO:0006869">
    <property type="term" value="P:lipid transport"/>
    <property type="evidence" value="ECO:0007669"/>
    <property type="project" value="UniProtKB-KW"/>
</dbReference>
<dbReference type="Pfam" id="PF10296">
    <property type="entry name" value="MMM1"/>
    <property type="match status" value="1"/>
</dbReference>
<feature type="compositionally biased region" description="Basic and acidic residues" evidence="9">
    <location>
        <begin position="744"/>
        <end position="755"/>
    </location>
</feature>
<evidence type="ECO:0000313" key="13">
    <source>
        <dbReference type="RefSeq" id="XP_025836447.1"/>
    </source>
</evidence>
<dbReference type="InterPro" id="IPR019411">
    <property type="entry name" value="MMM1_dom"/>
</dbReference>
<evidence type="ECO:0000313" key="12">
    <source>
        <dbReference type="Proteomes" id="UP000192223"/>
    </source>
</evidence>
<dbReference type="PROSITE" id="PS51847">
    <property type="entry name" value="SMP"/>
    <property type="match status" value="1"/>
</dbReference>
<keyword evidence="7" id="KW-0446">Lipid-binding</keyword>
<feature type="region of interest" description="Disordered" evidence="9">
    <location>
        <begin position="224"/>
        <end position="275"/>
    </location>
</feature>
<evidence type="ECO:0000256" key="8">
    <source>
        <dbReference type="ARBA" id="ARBA00023136"/>
    </source>
</evidence>
<evidence type="ECO:0000256" key="3">
    <source>
        <dbReference type="ARBA" id="ARBA00022692"/>
    </source>
</evidence>
<feature type="compositionally biased region" description="Basic residues" evidence="9">
    <location>
        <begin position="569"/>
        <end position="581"/>
    </location>
</feature>
<evidence type="ECO:0000256" key="9">
    <source>
        <dbReference type="SAM" id="MobiDB-lite"/>
    </source>
</evidence>
<feature type="compositionally biased region" description="Basic and acidic residues" evidence="9">
    <location>
        <begin position="616"/>
        <end position="635"/>
    </location>
</feature>
<organism evidence="12 13">
    <name type="scientific">Agrilus planipennis</name>
    <name type="common">Emerald ash borer</name>
    <name type="synonym">Agrilus marcopoli</name>
    <dbReference type="NCBI Taxonomy" id="224129"/>
    <lineage>
        <taxon>Eukaryota</taxon>
        <taxon>Metazoa</taxon>
        <taxon>Ecdysozoa</taxon>
        <taxon>Arthropoda</taxon>
        <taxon>Hexapoda</taxon>
        <taxon>Insecta</taxon>
        <taxon>Pterygota</taxon>
        <taxon>Neoptera</taxon>
        <taxon>Endopterygota</taxon>
        <taxon>Coleoptera</taxon>
        <taxon>Polyphaga</taxon>
        <taxon>Elateriformia</taxon>
        <taxon>Buprestoidea</taxon>
        <taxon>Buprestidae</taxon>
        <taxon>Agrilinae</taxon>
        <taxon>Agrilus</taxon>
    </lineage>
</organism>
<dbReference type="InParanoid" id="A0A7F5RKB8"/>
<keyword evidence="8 10" id="KW-0472">Membrane</keyword>
<keyword evidence="12" id="KW-1185">Reference proteome</keyword>
<name>A0A7F5RKB8_AGRPL</name>
<feature type="region of interest" description="Disordered" evidence="9">
    <location>
        <begin position="120"/>
        <end position="193"/>
    </location>
</feature>
<sequence>MNNRLKLTRQASTGKPLNSSASSLSVRFDVTTEQIEETYFSDEDKIDIDKQSASSVHDDFDTVAGSSKLLYLPRLSKRSTSIDTAALTYQDSSPPSDPWKFLADIKGKITKSVEDKLTEIKSRQEEASPKKNKLTKHKENSSFSDSEDISESSISKTCGVYSTTEGPEMSSEEDEEAGSMEKKKTKSSSKKFKLLRNRRKVREGYVNIKALRNIYEIATGLQADHSDDSEVESAVDALEENDLHSKRHSSVEKDLTVNSDKEKNDNDQVSDTNVRASSLKDQTENVLFKLTEKIENITVDLTDDTVCINEVTGVEISSEKDCKTVKTYFAPKGFVDMRPSPGDVEDSIFGNKFLINTAYLVALFSIFICLWAFLPSSFVGFLGGVIVTFSVIIIINMLTGKSTLEIVFESQNNKCQVQMFDYKPSLEVPVIKEYKPLTKFEGWMNEFPDKYDPHTYHISNTQSVYVKLQGNFLRLSHTRAKIPKRNLWNQPRFKPSFTHHRIYNLYGSAITLVPEGLNKKRHWSKKYPICITLKEEQVKYLYPNENDEDDKDDEGKGKKSKKNEEDKKGKKAKKKKRKSQHQKPQIFSKLFEKDDFGTGGVSDQECQTNSEDDEEKKETSSDILEKSSQQSKEDPSESQNESDGIGSFGDELEGWEVSTSCKDNPSGTCLYLFGRTGREKEDWFRRFKKATELNQERYLKDLTENNNSKGDFQETEAELDFSKYMSRYQLNRHHSDDQLQASSDKLKTSKEKQNKDEDEDENKDISFIFPLNNNLLWFNVLIGRMMYDVLTYDQVSESLKLFIQRKLSGIRLPYFIEELALKDLYLGSEAPVFQQVKEPYTDERGLWIDLDVSYEGCFSMYVYTKLNLMKLKQPPSSIDKQYEKECSAIYNSEIEDSAETSSDDDSVYLMSQDQNSSIEYSSTPTGTSGSSGNTGKKIMKMVDKIAESKFFQKATENKYVKKAMEGVSNTDFGIKVEVKHLFGVLAVNIPPPPSDRLWYGFRPVPTLSLSAHPIVGEKNITFIHVKNWIEKKLVLEFQKVLVIPNMDDLYLPILSPLVTNKS</sequence>
<evidence type="ECO:0000256" key="2">
    <source>
        <dbReference type="ARBA" id="ARBA00022448"/>
    </source>
</evidence>
<dbReference type="Proteomes" id="UP000192223">
    <property type="component" value="Unplaced"/>
</dbReference>
<keyword evidence="6" id="KW-0445">Lipid transport</keyword>
<evidence type="ECO:0000256" key="5">
    <source>
        <dbReference type="ARBA" id="ARBA00022989"/>
    </source>
</evidence>
<feature type="compositionally biased region" description="Basic and acidic residues" evidence="9">
    <location>
        <begin position="553"/>
        <end position="568"/>
    </location>
</feature>
<feature type="region of interest" description="Disordered" evidence="9">
    <location>
        <begin position="544"/>
        <end position="651"/>
    </location>
</feature>
<protein>
    <submittedName>
        <fullName evidence="13">Testis-expressed protein 2 isoform X1</fullName>
    </submittedName>
</protein>
<keyword evidence="3 10" id="KW-0812">Transmembrane</keyword>
<dbReference type="RefSeq" id="XP_025836447.1">
    <property type="nucleotide sequence ID" value="XM_025980662.1"/>
</dbReference>
<feature type="compositionally biased region" description="Acidic residues" evidence="9">
    <location>
        <begin position="227"/>
        <end position="240"/>
    </location>
</feature>
<feature type="compositionally biased region" description="Basic residues" evidence="9">
    <location>
        <begin position="183"/>
        <end position="193"/>
    </location>
</feature>
<feature type="compositionally biased region" description="Basic and acidic residues" evidence="9">
    <location>
        <begin position="241"/>
        <end position="266"/>
    </location>
</feature>
<evidence type="ECO:0000256" key="10">
    <source>
        <dbReference type="SAM" id="Phobius"/>
    </source>
</evidence>
<dbReference type="AlphaFoldDB" id="A0A7F5RKB8"/>
<feature type="domain" description="SMP-LTD" evidence="11">
    <location>
        <begin position="771"/>
        <end position="1052"/>
    </location>
</feature>
<dbReference type="InterPro" id="IPR031468">
    <property type="entry name" value="SMP_LBD"/>
</dbReference>
<accession>A0A7F5RKB8</accession>
<evidence type="ECO:0000259" key="11">
    <source>
        <dbReference type="PROSITE" id="PS51847"/>
    </source>
</evidence>
<gene>
    <name evidence="13" type="primary">LOC108737803</name>
</gene>
<feature type="transmembrane region" description="Helical" evidence="10">
    <location>
        <begin position="353"/>
        <end position="373"/>
    </location>
</feature>
<proteinExistence type="predicted"/>
<reference evidence="13" key="1">
    <citation type="submission" date="2025-08" db="UniProtKB">
        <authorList>
            <consortium name="RefSeq"/>
        </authorList>
    </citation>
    <scope>IDENTIFICATION</scope>
    <source>
        <tissue evidence="13">Entire body</tissue>
    </source>
</reference>
<feature type="region of interest" description="Disordered" evidence="9">
    <location>
        <begin position="1"/>
        <end position="22"/>
    </location>
</feature>
<dbReference type="GO" id="GO:0008289">
    <property type="term" value="F:lipid binding"/>
    <property type="evidence" value="ECO:0007669"/>
    <property type="project" value="UniProtKB-KW"/>
</dbReference>
<dbReference type="FunCoup" id="A0A7F5RKB8">
    <property type="interactions" value="576"/>
</dbReference>
<dbReference type="PANTHER" id="PTHR13466:SF0">
    <property type="entry name" value="SMP-LTD DOMAIN-CONTAINING PROTEIN"/>
    <property type="match status" value="1"/>
</dbReference>
<feature type="region of interest" description="Disordered" evidence="9">
    <location>
        <begin position="916"/>
        <end position="935"/>
    </location>
</feature>
<dbReference type="OrthoDB" id="26740at2759"/>
<evidence type="ECO:0000256" key="7">
    <source>
        <dbReference type="ARBA" id="ARBA00023121"/>
    </source>
</evidence>
<evidence type="ECO:0000256" key="4">
    <source>
        <dbReference type="ARBA" id="ARBA00022824"/>
    </source>
</evidence>
<evidence type="ECO:0000256" key="6">
    <source>
        <dbReference type="ARBA" id="ARBA00023055"/>
    </source>
</evidence>
<evidence type="ECO:0000256" key="1">
    <source>
        <dbReference type="ARBA" id="ARBA00004586"/>
    </source>
</evidence>
<feature type="transmembrane region" description="Helical" evidence="10">
    <location>
        <begin position="379"/>
        <end position="398"/>
    </location>
</feature>
<dbReference type="PANTHER" id="PTHR13466">
    <property type="entry name" value="TEX2 PROTEIN-RELATED"/>
    <property type="match status" value="1"/>
</dbReference>
<dbReference type="GeneID" id="108737803"/>
<keyword evidence="2" id="KW-0813">Transport</keyword>
<keyword evidence="4" id="KW-0256">Endoplasmic reticulum</keyword>
<feature type="compositionally biased region" description="Basic and acidic residues" evidence="9">
    <location>
        <begin position="120"/>
        <end position="129"/>
    </location>
</feature>
<comment type="subcellular location">
    <subcellularLocation>
        <location evidence="1">Endoplasmic reticulum membrane</location>
    </subcellularLocation>
</comment>
<feature type="compositionally biased region" description="Low complexity" evidence="9">
    <location>
        <begin position="921"/>
        <end position="935"/>
    </location>
</feature>
<feature type="region of interest" description="Disordered" evidence="9">
    <location>
        <begin position="734"/>
        <end position="759"/>
    </location>
</feature>
<dbReference type="KEGG" id="apln:108737803"/>
<dbReference type="CDD" id="cd21675">
    <property type="entry name" value="SMP_TEX2"/>
    <property type="match status" value="1"/>
</dbReference>